<evidence type="ECO:0000313" key="2">
    <source>
        <dbReference type="Proteomes" id="UP000029050"/>
    </source>
</evidence>
<reference evidence="1 2" key="1">
    <citation type="submission" date="2014-03" db="EMBL/GenBank/DDBJ databases">
        <title>Genomics of Bifidobacteria.</title>
        <authorList>
            <person name="Ventura M."/>
            <person name="Milani C."/>
            <person name="Lugli G.A."/>
        </authorList>
    </citation>
    <scope>NUCLEOTIDE SEQUENCE [LARGE SCALE GENOMIC DNA]</scope>
    <source>
        <strain evidence="1 2">LMG 21775</strain>
    </source>
</reference>
<comment type="caution">
    <text evidence="1">The sequence shown here is derived from an EMBL/GenBank/DDBJ whole genome shotgun (WGS) entry which is preliminary data.</text>
</comment>
<proteinExistence type="predicted"/>
<keyword evidence="2" id="KW-1185">Reference proteome</keyword>
<protein>
    <submittedName>
        <fullName evidence="1">Uncharacterized protein</fullName>
    </submittedName>
</protein>
<name>A0A087CIZ0_9BIFI</name>
<dbReference type="EMBL" id="JGZI01000007">
    <property type="protein sequence ID" value="KFI83240.1"/>
    <property type="molecule type" value="Genomic_DNA"/>
</dbReference>
<sequence>MSIAVVGIDADTAQTTVGARYMVYGTRSINTSMHDFKHRTVYAVIQIDSARGLINLSYASVEGSSVLAYIQSVESLMCPICHCG</sequence>
<evidence type="ECO:0000313" key="1">
    <source>
        <dbReference type="EMBL" id="KFI83240.1"/>
    </source>
</evidence>
<dbReference type="AlphaFoldDB" id="A0A087CIZ0"/>
<organism evidence="1 2">
    <name type="scientific">Bifidobacterium psychraerophilum</name>
    <dbReference type="NCBI Taxonomy" id="218140"/>
    <lineage>
        <taxon>Bacteria</taxon>
        <taxon>Bacillati</taxon>
        <taxon>Actinomycetota</taxon>
        <taxon>Actinomycetes</taxon>
        <taxon>Bifidobacteriales</taxon>
        <taxon>Bifidobacteriaceae</taxon>
        <taxon>Bifidobacterium</taxon>
    </lineage>
</organism>
<accession>A0A087CIZ0</accession>
<gene>
    <name evidence="1" type="ORF">BPSY_0336</name>
</gene>
<dbReference type="Proteomes" id="UP000029050">
    <property type="component" value="Unassembled WGS sequence"/>
</dbReference>